<accession>A0A1I3W0M0</accession>
<keyword evidence="1" id="KW-1133">Transmembrane helix</keyword>
<evidence type="ECO:0000313" key="2">
    <source>
        <dbReference type="EMBL" id="SFK00982.1"/>
    </source>
</evidence>
<reference evidence="2 3" key="1">
    <citation type="submission" date="2016-10" db="EMBL/GenBank/DDBJ databases">
        <authorList>
            <person name="de Groot N.N."/>
        </authorList>
    </citation>
    <scope>NUCLEOTIDE SEQUENCE [LARGE SCALE GENOMIC DNA]</scope>
    <source>
        <strain evidence="2 3">LMG 23650</strain>
    </source>
</reference>
<keyword evidence="1" id="KW-0472">Membrane</keyword>
<proteinExistence type="predicted"/>
<dbReference type="STRING" id="420953.SAMN05192543_11579"/>
<evidence type="ECO:0000313" key="3">
    <source>
        <dbReference type="Proteomes" id="UP000199548"/>
    </source>
</evidence>
<feature type="transmembrane region" description="Helical" evidence="1">
    <location>
        <begin position="43"/>
        <end position="63"/>
    </location>
</feature>
<protein>
    <submittedName>
        <fullName evidence="2">Uncharacterized protein</fullName>
    </submittedName>
</protein>
<gene>
    <name evidence="2" type="ORF">SAMN05192543_11579</name>
</gene>
<feature type="non-terminal residue" evidence="2">
    <location>
        <position position="75"/>
    </location>
</feature>
<sequence>MAEVRDEEEIPIDDLLKKYPTDPGVVALYGRYYRTCHVTQKSSILGIYGVMLRWFGFSGFVIFQRVRRPTYPQDI</sequence>
<keyword evidence="1" id="KW-0812">Transmembrane</keyword>
<evidence type="ECO:0000256" key="1">
    <source>
        <dbReference type="SAM" id="Phobius"/>
    </source>
</evidence>
<organism evidence="2 3">
    <name type="scientific">Paraburkholderia megapolitana</name>
    <dbReference type="NCBI Taxonomy" id="420953"/>
    <lineage>
        <taxon>Bacteria</taxon>
        <taxon>Pseudomonadati</taxon>
        <taxon>Pseudomonadota</taxon>
        <taxon>Betaproteobacteria</taxon>
        <taxon>Burkholderiales</taxon>
        <taxon>Burkholderiaceae</taxon>
        <taxon>Paraburkholderia</taxon>
    </lineage>
</organism>
<dbReference type="EMBL" id="FOQU01000015">
    <property type="protein sequence ID" value="SFK00982.1"/>
    <property type="molecule type" value="Genomic_DNA"/>
</dbReference>
<keyword evidence="3" id="KW-1185">Reference proteome</keyword>
<dbReference type="AlphaFoldDB" id="A0A1I3W0M0"/>
<dbReference type="Proteomes" id="UP000199548">
    <property type="component" value="Unassembled WGS sequence"/>
</dbReference>
<name>A0A1I3W0M0_9BURK</name>